<dbReference type="SUPFAM" id="SSF52172">
    <property type="entry name" value="CheY-like"/>
    <property type="match status" value="1"/>
</dbReference>
<dbReference type="Pfam" id="PF00072">
    <property type="entry name" value="Response_reg"/>
    <property type="match status" value="1"/>
</dbReference>
<evidence type="ECO:0000313" key="10">
    <source>
        <dbReference type="EMBL" id="ONH24308.1"/>
    </source>
</evidence>
<proteinExistence type="predicted"/>
<evidence type="ECO:0000256" key="5">
    <source>
        <dbReference type="ARBA" id="ARBA00023163"/>
    </source>
</evidence>
<dbReference type="GO" id="GO:0000156">
    <property type="term" value="F:phosphorelay response regulator activity"/>
    <property type="evidence" value="ECO:0007669"/>
    <property type="project" value="TreeGrafter"/>
</dbReference>
<dbReference type="InterPro" id="IPR036388">
    <property type="entry name" value="WH-like_DNA-bd_sf"/>
</dbReference>
<dbReference type="PANTHER" id="PTHR48111">
    <property type="entry name" value="REGULATOR OF RPOS"/>
    <property type="match status" value="1"/>
</dbReference>
<keyword evidence="1" id="KW-0597">Phosphoprotein</keyword>
<dbReference type="InterPro" id="IPR016032">
    <property type="entry name" value="Sig_transdc_resp-reg_C-effctor"/>
</dbReference>
<evidence type="ECO:0000256" key="2">
    <source>
        <dbReference type="ARBA" id="ARBA00023012"/>
    </source>
</evidence>
<feature type="domain" description="OmpR/PhoB-type" evidence="9">
    <location>
        <begin position="170"/>
        <end position="268"/>
    </location>
</feature>
<dbReference type="EMBL" id="MOMC01000073">
    <property type="protein sequence ID" value="ONH24308.1"/>
    <property type="molecule type" value="Genomic_DNA"/>
</dbReference>
<dbReference type="PANTHER" id="PTHR48111:SF1">
    <property type="entry name" value="TWO-COMPONENT RESPONSE REGULATOR ORR33"/>
    <property type="match status" value="1"/>
</dbReference>
<organism evidence="10 11">
    <name type="scientific">Pseudofrankia asymbiotica</name>
    <dbReference type="NCBI Taxonomy" id="1834516"/>
    <lineage>
        <taxon>Bacteria</taxon>
        <taxon>Bacillati</taxon>
        <taxon>Actinomycetota</taxon>
        <taxon>Actinomycetes</taxon>
        <taxon>Frankiales</taxon>
        <taxon>Frankiaceae</taxon>
        <taxon>Pseudofrankia</taxon>
    </lineage>
</organism>
<evidence type="ECO:0000256" key="3">
    <source>
        <dbReference type="ARBA" id="ARBA00023015"/>
    </source>
</evidence>
<evidence type="ECO:0000256" key="4">
    <source>
        <dbReference type="ARBA" id="ARBA00023125"/>
    </source>
</evidence>
<dbReference type="SMART" id="SM00862">
    <property type="entry name" value="Trans_reg_C"/>
    <property type="match status" value="1"/>
</dbReference>
<keyword evidence="5" id="KW-0804">Transcription</keyword>
<keyword evidence="11" id="KW-1185">Reference proteome</keyword>
<comment type="caution">
    <text evidence="10">The sequence shown here is derived from an EMBL/GenBank/DDBJ whole genome shotgun (WGS) entry which is preliminary data.</text>
</comment>
<dbReference type="GO" id="GO:0032993">
    <property type="term" value="C:protein-DNA complex"/>
    <property type="evidence" value="ECO:0007669"/>
    <property type="project" value="TreeGrafter"/>
</dbReference>
<evidence type="ECO:0000256" key="6">
    <source>
        <dbReference type="PROSITE-ProRule" id="PRU00169"/>
    </source>
</evidence>
<keyword evidence="3" id="KW-0805">Transcription regulation</keyword>
<dbReference type="PROSITE" id="PS50110">
    <property type="entry name" value="RESPONSE_REGULATORY"/>
    <property type="match status" value="1"/>
</dbReference>
<dbReference type="GO" id="GO:0006355">
    <property type="term" value="P:regulation of DNA-templated transcription"/>
    <property type="evidence" value="ECO:0007669"/>
    <property type="project" value="InterPro"/>
</dbReference>
<dbReference type="InterPro" id="IPR001789">
    <property type="entry name" value="Sig_transdc_resp-reg_receiver"/>
</dbReference>
<gene>
    <name evidence="10" type="ORF">BL253_30760</name>
</gene>
<dbReference type="CDD" id="cd00383">
    <property type="entry name" value="trans_reg_C"/>
    <property type="match status" value="1"/>
</dbReference>
<dbReference type="PROSITE" id="PS51755">
    <property type="entry name" value="OMPR_PHOB"/>
    <property type="match status" value="1"/>
</dbReference>
<evidence type="ECO:0000313" key="11">
    <source>
        <dbReference type="Proteomes" id="UP000188929"/>
    </source>
</evidence>
<reference evidence="11" key="1">
    <citation type="submission" date="2016-10" db="EMBL/GenBank/DDBJ databases">
        <title>Frankia sp. NRRL B-16386 Genome sequencing.</title>
        <authorList>
            <person name="Ghodhbane-Gtari F."/>
            <person name="Swanson E."/>
            <person name="Gueddou A."/>
            <person name="Hezbri K."/>
            <person name="Ktari K."/>
            <person name="Nouioui I."/>
            <person name="Morris K."/>
            <person name="Simpson S."/>
            <person name="Abebe-Akele F."/>
            <person name="Thomas K."/>
            <person name="Gtari M."/>
            <person name="Tisa L.S."/>
        </authorList>
    </citation>
    <scope>NUCLEOTIDE SEQUENCE [LARGE SCALE GENOMIC DNA]</scope>
    <source>
        <strain evidence="11">NRRL B-16386</strain>
    </source>
</reference>
<sequence>MTPAGTAAPPAQAAGLVLIADADADDELVAAFDARGLKVRVVGDGALALLEAGRLGPDTVLVSATLPVLDGIGVVRALRAMRGRGEMTILLGLGPDDRAQAAAGLEAGASACVAKPYLVSEVLALAGPPADAITPAAGTVLAAGMRAASLGVANWAGGRTGAGNAGEVDPEVFRVGTVTLDIGAHQVRVDGVPVAVPPREFRLLRVLLERAGRVVPRESLLELVWGTSQMDSNTLAVHVRRLRRRLGDTAETPWSIESVRGVGYRYRLP</sequence>
<dbReference type="STRING" id="1834516.BL253_30760"/>
<dbReference type="InterPro" id="IPR001867">
    <property type="entry name" value="OmpR/PhoB-type_DNA-bd"/>
</dbReference>
<feature type="DNA-binding region" description="OmpR/PhoB-type" evidence="7">
    <location>
        <begin position="170"/>
        <end position="268"/>
    </location>
</feature>
<dbReference type="Pfam" id="PF00486">
    <property type="entry name" value="Trans_reg_C"/>
    <property type="match status" value="1"/>
</dbReference>
<keyword evidence="2" id="KW-0902">Two-component regulatory system</keyword>
<comment type="caution">
    <text evidence="6">Lacks conserved residue(s) required for the propagation of feature annotation.</text>
</comment>
<dbReference type="SMART" id="SM00448">
    <property type="entry name" value="REC"/>
    <property type="match status" value="1"/>
</dbReference>
<evidence type="ECO:0000256" key="1">
    <source>
        <dbReference type="ARBA" id="ARBA00022553"/>
    </source>
</evidence>
<dbReference type="InterPro" id="IPR011006">
    <property type="entry name" value="CheY-like_superfamily"/>
</dbReference>
<accession>A0A1V2I4L0</accession>
<evidence type="ECO:0000259" key="9">
    <source>
        <dbReference type="PROSITE" id="PS51755"/>
    </source>
</evidence>
<feature type="domain" description="Response regulatory" evidence="8">
    <location>
        <begin position="14"/>
        <end position="130"/>
    </location>
</feature>
<dbReference type="SUPFAM" id="SSF46894">
    <property type="entry name" value="C-terminal effector domain of the bipartite response regulators"/>
    <property type="match status" value="1"/>
</dbReference>
<dbReference type="GO" id="GO:0005829">
    <property type="term" value="C:cytosol"/>
    <property type="evidence" value="ECO:0007669"/>
    <property type="project" value="TreeGrafter"/>
</dbReference>
<keyword evidence="4 7" id="KW-0238">DNA-binding</keyword>
<evidence type="ECO:0000259" key="8">
    <source>
        <dbReference type="PROSITE" id="PS50110"/>
    </source>
</evidence>
<dbReference type="GO" id="GO:0000976">
    <property type="term" value="F:transcription cis-regulatory region binding"/>
    <property type="evidence" value="ECO:0007669"/>
    <property type="project" value="TreeGrafter"/>
</dbReference>
<dbReference type="AlphaFoldDB" id="A0A1V2I4L0"/>
<name>A0A1V2I4L0_9ACTN</name>
<evidence type="ECO:0000256" key="7">
    <source>
        <dbReference type="PROSITE-ProRule" id="PRU01091"/>
    </source>
</evidence>
<dbReference type="Gene3D" id="3.40.50.2300">
    <property type="match status" value="1"/>
</dbReference>
<protein>
    <submittedName>
        <fullName evidence="10">Two-component system response regulator</fullName>
    </submittedName>
</protein>
<dbReference type="Proteomes" id="UP000188929">
    <property type="component" value="Unassembled WGS sequence"/>
</dbReference>
<dbReference type="Gene3D" id="1.10.10.10">
    <property type="entry name" value="Winged helix-like DNA-binding domain superfamily/Winged helix DNA-binding domain"/>
    <property type="match status" value="1"/>
</dbReference>
<dbReference type="InterPro" id="IPR039420">
    <property type="entry name" value="WalR-like"/>
</dbReference>